<name>A0A370WU06_9GAMM</name>
<keyword evidence="2" id="KW-1185">Reference proteome</keyword>
<sequence length="315" mass="34375">MSDVKPRTSAGYSSEVTAACERALVTLMGAFGTLSDTIRLVGGLAPRYIIGGEPPEVPEHAGTSDVDVVLNLAVITEGENYADLATQLEAVGFRSTMDKSSLARWKWTLQVDNLPITVEFLRDAAGAKLTKAVPIDGENVTAMPIPHAGIAHEWFIEHVIEADHIFGGNVRTKIRVIDAVGFLILKALAVKSRMQPKDSADLIYVLENAGDIDHVANLFVEKFLSGQHEQALIDGLEAMDEMFVSRGRRENWEMGGPQWYGEFHYKNASEDERITAQRYAAGLVGSLLGAIKAKRREARRASLKATRMATEGDPA</sequence>
<dbReference type="RefSeq" id="WP_115496647.1">
    <property type="nucleotide sequence ID" value="NZ_QRBE01000011.1"/>
</dbReference>
<comment type="caution">
    <text evidence="1">The sequence shown here is derived from an EMBL/GenBank/DDBJ whole genome shotgun (WGS) entry which is preliminary data.</text>
</comment>
<gene>
    <name evidence="1" type="ORF">DWU98_16345</name>
</gene>
<organism evidence="1 2">
    <name type="scientific">Dyella monticola</name>
    <dbReference type="NCBI Taxonomy" id="1927958"/>
    <lineage>
        <taxon>Bacteria</taxon>
        <taxon>Pseudomonadati</taxon>
        <taxon>Pseudomonadota</taxon>
        <taxon>Gammaproteobacteria</taxon>
        <taxon>Lysobacterales</taxon>
        <taxon>Rhodanobacteraceae</taxon>
        <taxon>Dyella</taxon>
    </lineage>
</organism>
<accession>A0A370WU06</accession>
<reference evidence="1 2" key="1">
    <citation type="submission" date="2018-07" db="EMBL/GenBank/DDBJ databases">
        <title>Dyella monticola sp. nov. and Dyella psychrodurans sp. nov. isolated from monsoon evergreen broad-leaved forest soil of Dinghu Mountain, China.</title>
        <authorList>
            <person name="Gao Z."/>
            <person name="Qiu L."/>
        </authorList>
    </citation>
    <scope>NUCLEOTIDE SEQUENCE [LARGE SCALE GENOMIC DNA]</scope>
    <source>
        <strain evidence="1 2">4G-K06</strain>
    </source>
</reference>
<evidence type="ECO:0000313" key="1">
    <source>
        <dbReference type="EMBL" id="RDS79639.1"/>
    </source>
</evidence>
<dbReference type="OrthoDB" id="6932697at2"/>
<proteinExistence type="predicted"/>
<dbReference type="AlphaFoldDB" id="A0A370WU06"/>
<dbReference type="Proteomes" id="UP000254258">
    <property type="component" value="Unassembled WGS sequence"/>
</dbReference>
<protein>
    <submittedName>
        <fullName evidence="1">Uncharacterized protein</fullName>
    </submittedName>
</protein>
<dbReference type="EMBL" id="QRBE01000011">
    <property type="protein sequence ID" value="RDS79639.1"/>
    <property type="molecule type" value="Genomic_DNA"/>
</dbReference>
<evidence type="ECO:0000313" key="2">
    <source>
        <dbReference type="Proteomes" id="UP000254258"/>
    </source>
</evidence>